<evidence type="ECO:0000313" key="2">
    <source>
        <dbReference type="EMBL" id="BBY59210.1"/>
    </source>
</evidence>
<gene>
    <name evidence="2" type="ORF">MSAR_23460</name>
</gene>
<proteinExistence type="predicted"/>
<feature type="compositionally biased region" description="Low complexity" evidence="1">
    <location>
        <begin position="124"/>
        <end position="142"/>
    </location>
</feature>
<protein>
    <submittedName>
        <fullName evidence="2">Uncharacterized protein</fullName>
    </submittedName>
</protein>
<dbReference type="AlphaFoldDB" id="A0A7I7SRJ1"/>
<dbReference type="KEGG" id="msar:MSAR_23460"/>
<dbReference type="Proteomes" id="UP000466445">
    <property type="component" value="Chromosome"/>
</dbReference>
<dbReference type="EMBL" id="AP022595">
    <property type="protein sequence ID" value="BBY59210.1"/>
    <property type="molecule type" value="Genomic_DNA"/>
</dbReference>
<accession>A0A7I7SRJ1</accession>
<reference evidence="2 3" key="1">
    <citation type="journal article" date="2019" name="Emerg. Microbes Infect.">
        <title>Comprehensive subspecies identification of 175 nontuberculous mycobacteria species based on 7547 genomic profiles.</title>
        <authorList>
            <person name="Matsumoto Y."/>
            <person name="Kinjo T."/>
            <person name="Motooka D."/>
            <person name="Nabeya D."/>
            <person name="Jung N."/>
            <person name="Uechi K."/>
            <person name="Horii T."/>
            <person name="Iida T."/>
            <person name="Fujita J."/>
            <person name="Nakamura S."/>
        </authorList>
    </citation>
    <scope>NUCLEOTIDE SEQUENCE [LARGE SCALE GENOMIC DNA]</scope>
    <source>
        <strain evidence="2 3">JCM 30395</strain>
    </source>
</reference>
<feature type="compositionally biased region" description="Low complexity" evidence="1">
    <location>
        <begin position="59"/>
        <end position="77"/>
    </location>
</feature>
<evidence type="ECO:0000256" key="1">
    <source>
        <dbReference type="SAM" id="MobiDB-lite"/>
    </source>
</evidence>
<sequence length="142" mass="13772">MINLPATITGALINGYTPPGGSIMPGLLTPPDENGFNAGIYYTLFVTIPKAIATAITPPAAPAAPRTAKAASSAVATDEADATDSTGITSGSPSAGNSSRPSGKSGAKVTNNAKRPAGAKESTGAKSARANAGAGRSGSSTK</sequence>
<evidence type="ECO:0000313" key="3">
    <source>
        <dbReference type="Proteomes" id="UP000466445"/>
    </source>
</evidence>
<organism evidence="2 3">
    <name type="scientific">Mycolicibacterium sarraceniae</name>
    <dbReference type="NCBI Taxonomy" id="1534348"/>
    <lineage>
        <taxon>Bacteria</taxon>
        <taxon>Bacillati</taxon>
        <taxon>Actinomycetota</taxon>
        <taxon>Actinomycetes</taxon>
        <taxon>Mycobacteriales</taxon>
        <taxon>Mycobacteriaceae</taxon>
        <taxon>Mycolicibacterium</taxon>
    </lineage>
</organism>
<feature type="compositionally biased region" description="Polar residues" evidence="1">
    <location>
        <begin position="87"/>
        <end position="113"/>
    </location>
</feature>
<dbReference type="RefSeq" id="WP_163697124.1">
    <property type="nucleotide sequence ID" value="NZ_AP022595.1"/>
</dbReference>
<name>A0A7I7SRJ1_9MYCO</name>
<keyword evidence="3" id="KW-1185">Reference proteome</keyword>
<feature type="region of interest" description="Disordered" evidence="1">
    <location>
        <begin position="59"/>
        <end position="142"/>
    </location>
</feature>